<reference evidence="2" key="1">
    <citation type="submission" date="2021-03" db="EMBL/GenBank/DDBJ databases">
        <title>Antimicrobial resistance genes in bacteria isolated from Japanese honey, and their potential for conferring macrolide and lincosamide resistance in the American foulbrood pathogen Paenibacillus larvae.</title>
        <authorList>
            <person name="Okamoto M."/>
            <person name="Kumagai M."/>
            <person name="Kanamori H."/>
            <person name="Takamatsu D."/>
        </authorList>
    </citation>
    <scope>NUCLEOTIDE SEQUENCE</scope>
    <source>
        <strain evidence="2">J27TS8</strain>
    </source>
</reference>
<evidence type="ECO:0000313" key="2">
    <source>
        <dbReference type="EMBL" id="GIN60550.1"/>
    </source>
</evidence>
<evidence type="ECO:0000313" key="3">
    <source>
        <dbReference type="Proteomes" id="UP000682111"/>
    </source>
</evidence>
<gene>
    <name evidence="2" type="ORF">J27TS8_05430</name>
</gene>
<keyword evidence="1" id="KW-0472">Membrane</keyword>
<keyword evidence="3" id="KW-1185">Reference proteome</keyword>
<organism evidence="2 3">
    <name type="scientific">Robertmurraya siralis</name>
    <dbReference type="NCBI Taxonomy" id="77777"/>
    <lineage>
        <taxon>Bacteria</taxon>
        <taxon>Bacillati</taxon>
        <taxon>Bacillota</taxon>
        <taxon>Bacilli</taxon>
        <taxon>Bacillales</taxon>
        <taxon>Bacillaceae</taxon>
        <taxon>Robertmurraya</taxon>
    </lineage>
</organism>
<keyword evidence="1" id="KW-0812">Transmembrane</keyword>
<dbReference type="EMBL" id="BORC01000001">
    <property type="protein sequence ID" value="GIN60550.1"/>
    <property type="molecule type" value="Genomic_DNA"/>
</dbReference>
<feature type="transmembrane region" description="Helical" evidence="1">
    <location>
        <begin position="6"/>
        <end position="27"/>
    </location>
</feature>
<sequence>MDPITFGMVAIGVAGGSLCVVTILDACGIKVNENAIKIALEITKYVGLLYLLQHLSKLFF</sequence>
<protein>
    <submittedName>
        <fullName evidence="2">Uncharacterized protein</fullName>
    </submittedName>
</protein>
<evidence type="ECO:0000256" key="1">
    <source>
        <dbReference type="SAM" id="Phobius"/>
    </source>
</evidence>
<name>A0A919WER5_9BACI</name>
<keyword evidence="1" id="KW-1133">Transmembrane helix</keyword>
<proteinExistence type="predicted"/>
<comment type="caution">
    <text evidence="2">The sequence shown here is derived from an EMBL/GenBank/DDBJ whole genome shotgun (WGS) entry which is preliminary data.</text>
</comment>
<dbReference type="Proteomes" id="UP000682111">
    <property type="component" value="Unassembled WGS sequence"/>
</dbReference>
<dbReference type="RefSeq" id="WP_212933198.1">
    <property type="nucleotide sequence ID" value="NZ_BORC01000001.1"/>
</dbReference>
<accession>A0A919WER5</accession>
<dbReference type="AlphaFoldDB" id="A0A919WER5"/>